<dbReference type="STRING" id="5643.A0A060SEW7"/>
<feature type="compositionally biased region" description="Polar residues" evidence="1">
    <location>
        <begin position="88"/>
        <end position="100"/>
    </location>
</feature>
<feature type="region of interest" description="Disordered" evidence="1">
    <location>
        <begin position="122"/>
        <end position="143"/>
    </location>
</feature>
<organism evidence="2 3">
    <name type="scientific">Pycnoporus cinnabarinus</name>
    <name type="common">Cinnabar-red polypore</name>
    <name type="synonym">Trametes cinnabarina</name>
    <dbReference type="NCBI Taxonomy" id="5643"/>
    <lineage>
        <taxon>Eukaryota</taxon>
        <taxon>Fungi</taxon>
        <taxon>Dikarya</taxon>
        <taxon>Basidiomycota</taxon>
        <taxon>Agaricomycotina</taxon>
        <taxon>Agaricomycetes</taxon>
        <taxon>Polyporales</taxon>
        <taxon>Polyporaceae</taxon>
        <taxon>Trametes</taxon>
    </lineage>
</organism>
<comment type="caution">
    <text evidence="2">The sequence shown here is derived from an EMBL/GenBank/DDBJ whole genome shotgun (WGS) entry which is preliminary data.</text>
</comment>
<keyword evidence="3" id="KW-1185">Reference proteome</keyword>
<feature type="region of interest" description="Disordered" evidence="1">
    <location>
        <begin position="165"/>
        <end position="195"/>
    </location>
</feature>
<sequence length="195" mass="21459">MALAADPRVAPFTVQEFSDLLSSAFNLHHAQELSHHPAPAHRPILSLTPPSPDQPLFAYHHEGRDSSTRCRDGTTDDEHRGLRFPSQDEGSPQLSPPSRSRTMTALRMFHQVRTRASAFVLRPRALSPSPSPSPPPSPVTFRAHSPALHIPLSSPLRIRHLSSLVHSSQHGRPQLGQDPLASVSRQQPSPLLKIL</sequence>
<dbReference type="OrthoDB" id="2804764at2759"/>
<dbReference type="AlphaFoldDB" id="A0A060SEW7"/>
<evidence type="ECO:0000256" key="1">
    <source>
        <dbReference type="SAM" id="MobiDB-lite"/>
    </source>
</evidence>
<feature type="compositionally biased region" description="Basic and acidic residues" evidence="1">
    <location>
        <begin position="59"/>
        <end position="81"/>
    </location>
</feature>
<dbReference type="EMBL" id="CCBP010000095">
    <property type="protein sequence ID" value="CDO70943.1"/>
    <property type="molecule type" value="Genomic_DNA"/>
</dbReference>
<dbReference type="Proteomes" id="UP000029665">
    <property type="component" value="Unassembled WGS sequence"/>
</dbReference>
<gene>
    <name evidence="2" type="ORF">BN946_scf184829.g52</name>
</gene>
<dbReference type="HOGENOM" id="CLU_1396995_0_0_1"/>
<evidence type="ECO:0000313" key="2">
    <source>
        <dbReference type="EMBL" id="CDO70943.1"/>
    </source>
</evidence>
<reference evidence="2" key="1">
    <citation type="submission" date="2014-01" db="EMBL/GenBank/DDBJ databases">
        <title>The genome of the white-rot fungus Pycnoporus cinnabarinus: a basidiomycete model with a versatile arsenal for lignocellulosic biomass breakdown.</title>
        <authorList>
            <person name="Levasseur A."/>
            <person name="Lomascolo A."/>
            <person name="Ruiz-Duenas F.J."/>
            <person name="Uzan E."/>
            <person name="Piumi F."/>
            <person name="Kues U."/>
            <person name="Ram A.F.J."/>
            <person name="Murat C."/>
            <person name="Haon M."/>
            <person name="Benoit I."/>
            <person name="Arfi Y."/>
            <person name="Chevret D."/>
            <person name="Drula E."/>
            <person name="Kwon M.J."/>
            <person name="Gouret P."/>
            <person name="Lesage-Meessen L."/>
            <person name="Lombard V."/>
            <person name="Mariette J."/>
            <person name="Noirot C."/>
            <person name="Park J."/>
            <person name="Patyshakuliyeva A."/>
            <person name="Wieneger R.A.B."/>
            <person name="Wosten H.A.B."/>
            <person name="Martin F."/>
            <person name="Coutinho P.M."/>
            <person name="de Vries R."/>
            <person name="Martinez A.T."/>
            <person name="Klopp C."/>
            <person name="Pontarotti P."/>
            <person name="Henrissat B."/>
            <person name="Record E."/>
        </authorList>
    </citation>
    <scope>NUCLEOTIDE SEQUENCE [LARGE SCALE GENOMIC DNA]</scope>
    <source>
        <strain evidence="2">BRFM137</strain>
    </source>
</reference>
<feature type="compositionally biased region" description="Pro residues" evidence="1">
    <location>
        <begin position="129"/>
        <end position="138"/>
    </location>
</feature>
<feature type="region of interest" description="Disordered" evidence="1">
    <location>
        <begin position="34"/>
        <end position="100"/>
    </location>
</feature>
<proteinExistence type="predicted"/>
<protein>
    <submittedName>
        <fullName evidence="2">Uncharacterized protein</fullName>
    </submittedName>
</protein>
<evidence type="ECO:0000313" key="3">
    <source>
        <dbReference type="Proteomes" id="UP000029665"/>
    </source>
</evidence>
<name>A0A060SEW7_PYCCI</name>
<accession>A0A060SEW7</accession>